<keyword evidence="4" id="KW-1185">Reference proteome</keyword>
<name>A0ABZ2MKA8_9MICO</name>
<gene>
    <name evidence="3" type="ORF">V1351_05540</name>
</gene>
<keyword evidence="1" id="KW-0456">Lyase</keyword>
<dbReference type="InterPro" id="IPR032465">
    <property type="entry name" value="ACMSD"/>
</dbReference>
<dbReference type="Gene3D" id="3.20.20.140">
    <property type="entry name" value="Metal-dependent hydrolases"/>
    <property type="match status" value="1"/>
</dbReference>
<feature type="domain" description="Amidohydrolase-related" evidence="2">
    <location>
        <begin position="30"/>
        <end position="300"/>
    </location>
</feature>
<evidence type="ECO:0000313" key="3">
    <source>
        <dbReference type="EMBL" id="WXB77531.1"/>
    </source>
</evidence>
<dbReference type="SUPFAM" id="SSF51556">
    <property type="entry name" value="Metallo-dependent hydrolases"/>
    <property type="match status" value="1"/>
</dbReference>
<proteinExistence type="predicted"/>
<dbReference type="InterPro" id="IPR032466">
    <property type="entry name" value="Metal_Hydrolase"/>
</dbReference>
<dbReference type="Proteomes" id="UP001382727">
    <property type="component" value="Chromosome"/>
</dbReference>
<evidence type="ECO:0000259" key="2">
    <source>
        <dbReference type="Pfam" id="PF04909"/>
    </source>
</evidence>
<dbReference type="PANTHER" id="PTHR21240">
    <property type="entry name" value="2-AMINO-3-CARBOXYLMUCONATE-6-SEMIALDEHYDE DECARBOXYLASE"/>
    <property type="match status" value="1"/>
</dbReference>
<dbReference type="EMBL" id="CP144913">
    <property type="protein sequence ID" value="WXB77531.1"/>
    <property type="molecule type" value="Genomic_DNA"/>
</dbReference>
<evidence type="ECO:0000313" key="4">
    <source>
        <dbReference type="Proteomes" id="UP001382727"/>
    </source>
</evidence>
<dbReference type="Pfam" id="PF04909">
    <property type="entry name" value="Amidohydro_2"/>
    <property type="match status" value="1"/>
</dbReference>
<dbReference type="InterPro" id="IPR006680">
    <property type="entry name" value="Amidohydro-rel"/>
</dbReference>
<protein>
    <submittedName>
        <fullName evidence="3">Amidohydrolase family protein</fullName>
    </submittedName>
</protein>
<dbReference type="PANTHER" id="PTHR21240:SF28">
    <property type="entry name" value="ISO-OROTATE DECARBOXYLASE (EUROFUNG)"/>
    <property type="match status" value="1"/>
</dbReference>
<dbReference type="CDD" id="cd01292">
    <property type="entry name" value="metallo-dependent_hydrolases"/>
    <property type="match status" value="1"/>
</dbReference>
<sequence>MDAPTTCAPPADEAAQLRERLDSLRLPAIIDVHTHFMPQRVLDKVWAYFDSAGPLIGRPWPIAYRTSQAERVETLRSLGVRAFPSLNYPHKAGMAAWLNAWSGDFADAHRDVLRSATFYPEPGAADEVRRAIASGTQLFKVHVQVGDYDMADPLLEDVWTVLEEAGTPIITHAGNGPAPGTFTGPQAVRDLLARHPDLTLVIAHMGMPDYGEFLDICARYPRVHLDTTMAFTAFTEEVTPFPTDRRDDLLALGDRVLFGSDFPNIPYPYLEAVDAVITLGLGDDWARGVLHDNAARLLGLQEAPPKG</sequence>
<evidence type="ECO:0000256" key="1">
    <source>
        <dbReference type="ARBA" id="ARBA00023239"/>
    </source>
</evidence>
<organism evidence="3 4">
    <name type="scientific">Janibacter alittae</name>
    <dbReference type="NCBI Taxonomy" id="3115209"/>
    <lineage>
        <taxon>Bacteria</taxon>
        <taxon>Bacillati</taxon>
        <taxon>Actinomycetota</taxon>
        <taxon>Actinomycetes</taxon>
        <taxon>Micrococcales</taxon>
        <taxon>Intrasporangiaceae</taxon>
        <taxon>Janibacter</taxon>
    </lineage>
</organism>
<dbReference type="RefSeq" id="WP_338751515.1">
    <property type="nucleotide sequence ID" value="NZ_CP144913.1"/>
</dbReference>
<accession>A0ABZ2MKA8</accession>
<reference evidence="3 4" key="1">
    <citation type="submission" date="2024-02" db="EMBL/GenBank/DDBJ databases">
        <title>Janibacter sp. nov., isolated from gut of marine sandworm.</title>
        <authorList>
            <person name="Kim B."/>
            <person name="Jun M.O."/>
            <person name="Shin N.-R."/>
        </authorList>
    </citation>
    <scope>NUCLEOTIDE SEQUENCE [LARGE SCALE GENOMIC DNA]</scope>
    <source>
        <strain evidence="3 4">A1S7</strain>
    </source>
</reference>